<evidence type="ECO:0000313" key="2">
    <source>
        <dbReference type="EMBL" id="QTA92105.1"/>
    </source>
</evidence>
<dbReference type="KEGG" id="dmm:dnm_081800"/>
<dbReference type="Proteomes" id="UP000663722">
    <property type="component" value="Chromosome"/>
</dbReference>
<accession>A0A975BUK5</accession>
<dbReference type="EMBL" id="CP061800">
    <property type="protein sequence ID" value="QTA92105.1"/>
    <property type="molecule type" value="Genomic_DNA"/>
</dbReference>
<keyword evidence="3" id="KW-1185">Reference proteome</keyword>
<gene>
    <name evidence="2" type="ORF">dnm_081800</name>
</gene>
<protein>
    <submittedName>
        <fullName evidence="2">Uncharacterized protein</fullName>
    </submittedName>
</protein>
<dbReference type="AlphaFoldDB" id="A0A975BUK5"/>
<evidence type="ECO:0000256" key="1">
    <source>
        <dbReference type="SAM" id="MobiDB-lite"/>
    </source>
</evidence>
<feature type="region of interest" description="Disordered" evidence="1">
    <location>
        <begin position="1"/>
        <end position="21"/>
    </location>
</feature>
<organism evidence="2 3">
    <name type="scientific">Desulfonema magnum</name>
    <dbReference type="NCBI Taxonomy" id="45655"/>
    <lineage>
        <taxon>Bacteria</taxon>
        <taxon>Pseudomonadati</taxon>
        <taxon>Thermodesulfobacteriota</taxon>
        <taxon>Desulfobacteria</taxon>
        <taxon>Desulfobacterales</taxon>
        <taxon>Desulfococcaceae</taxon>
        <taxon>Desulfonema</taxon>
    </lineage>
</organism>
<evidence type="ECO:0000313" key="3">
    <source>
        <dbReference type="Proteomes" id="UP000663722"/>
    </source>
</evidence>
<name>A0A975BUK5_9BACT</name>
<proteinExistence type="predicted"/>
<reference evidence="2" key="1">
    <citation type="journal article" date="2021" name="Microb. Physiol.">
        <title>Proteogenomic Insights into the Physiology of Marine, Sulfate-Reducing, Filamentous Desulfonema limicola and Desulfonema magnum.</title>
        <authorList>
            <person name="Schnaars V."/>
            <person name="Wohlbrand L."/>
            <person name="Scheve S."/>
            <person name="Hinrichs C."/>
            <person name="Reinhardt R."/>
            <person name="Rabus R."/>
        </authorList>
    </citation>
    <scope>NUCLEOTIDE SEQUENCE</scope>
    <source>
        <strain evidence="2">4be13</strain>
    </source>
</reference>
<sequence>MVKSNYKTENNNRKPGKSGLTGKAAAEFRYDGFNNADHDKNSFYN</sequence>